<dbReference type="EMBL" id="LATX01002384">
    <property type="protein sequence ID" value="KTB30416.1"/>
    <property type="molecule type" value="Genomic_DNA"/>
</dbReference>
<evidence type="ECO:0000313" key="1">
    <source>
        <dbReference type="EMBL" id="KTB30416.1"/>
    </source>
</evidence>
<name>A0A0W0F263_MONRR</name>
<sequence>MTWSRLIQIVKTRNVGTRLFSTTLKRNHATHRNVRTFKRSLLRVKDLLDFSGQKKPVIFLPGLGSHRLTYFASPLAPHIPSLDTTDKQVPFPAGTRGFLYYHSPKDEPNIAGEIRFRVTGVETLRKTAPKQLHQEYFDNGYDLTLPNAMPWRIPLINLIANSPSVMVHNLIHSWLVKQATVWQYEPMCSDLLAIRWNTPVLYSLNTVFSVRRDSTTAKLVLVTPDKITTLTILTDFLGRYLEMKNDKVVPGFAQIRLFYDRLTATVFARVERVQVHFGGPALIVNERPRPVSRHLGSLNDLLSLPQSPLDRN</sequence>
<dbReference type="AlphaFoldDB" id="A0A0W0F263"/>
<dbReference type="Proteomes" id="UP000054988">
    <property type="component" value="Unassembled WGS sequence"/>
</dbReference>
<protein>
    <submittedName>
        <fullName evidence="1">Uncharacterized protein</fullName>
    </submittedName>
</protein>
<evidence type="ECO:0000313" key="2">
    <source>
        <dbReference type="Proteomes" id="UP000054988"/>
    </source>
</evidence>
<organism evidence="1 2">
    <name type="scientific">Moniliophthora roreri</name>
    <name type="common">Frosty pod rot fungus</name>
    <name type="synonym">Monilia roreri</name>
    <dbReference type="NCBI Taxonomy" id="221103"/>
    <lineage>
        <taxon>Eukaryota</taxon>
        <taxon>Fungi</taxon>
        <taxon>Dikarya</taxon>
        <taxon>Basidiomycota</taxon>
        <taxon>Agaricomycotina</taxon>
        <taxon>Agaricomycetes</taxon>
        <taxon>Agaricomycetidae</taxon>
        <taxon>Agaricales</taxon>
        <taxon>Marasmiineae</taxon>
        <taxon>Marasmiaceae</taxon>
        <taxon>Moniliophthora</taxon>
    </lineage>
</organism>
<gene>
    <name evidence="1" type="ORF">WG66_16999</name>
</gene>
<comment type="caution">
    <text evidence="1">The sequence shown here is derived from an EMBL/GenBank/DDBJ whole genome shotgun (WGS) entry which is preliminary data.</text>
</comment>
<reference evidence="1 2" key="1">
    <citation type="submission" date="2015-12" db="EMBL/GenBank/DDBJ databases">
        <title>Draft genome sequence of Moniliophthora roreri, the causal agent of frosty pod rot of cacao.</title>
        <authorList>
            <person name="Aime M.C."/>
            <person name="Diaz-Valderrama J.R."/>
            <person name="Kijpornyongpan T."/>
            <person name="Phillips-Mora W."/>
        </authorList>
    </citation>
    <scope>NUCLEOTIDE SEQUENCE [LARGE SCALE GENOMIC DNA]</scope>
    <source>
        <strain evidence="1 2">MCA 2952</strain>
    </source>
</reference>
<accession>A0A0W0F263</accession>
<proteinExistence type="predicted"/>